<keyword evidence="3" id="KW-1185">Reference proteome</keyword>
<dbReference type="AlphaFoldDB" id="A0A1R3G938"/>
<name>A0A1R3G938_9ROSI</name>
<reference evidence="3" key="1">
    <citation type="submission" date="2013-09" db="EMBL/GenBank/DDBJ databases">
        <title>Corchorus olitorius genome sequencing.</title>
        <authorList>
            <person name="Alam M."/>
            <person name="Haque M.S."/>
            <person name="Islam M.S."/>
            <person name="Emdad E.M."/>
            <person name="Islam M.M."/>
            <person name="Ahmed B."/>
            <person name="Halim A."/>
            <person name="Hossen Q.M.M."/>
            <person name="Hossain M.Z."/>
            <person name="Ahmed R."/>
            <person name="Khan M.M."/>
            <person name="Islam R."/>
            <person name="Rashid M.M."/>
            <person name="Khan S.A."/>
            <person name="Rahman M.S."/>
            <person name="Alam M."/>
            <person name="Yahiya A.S."/>
            <person name="Khan M.S."/>
            <person name="Azam M.S."/>
            <person name="Haque T."/>
            <person name="Lashkar M.Z.H."/>
            <person name="Akhand A.I."/>
            <person name="Morshed G."/>
            <person name="Roy S."/>
            <person name="Uddin K.S."/>
            <person name="Rabeya T."/>
            <person name="Hossain A.S."/>
            <person name="Chowdhury A."/>
            <person name="Snigdha A.R."/>
            <person name="Mortoza M.S."/>
            <person name="Matin S.A."/>
            <person name="Hoque S.M.E."/>
            <person name="Islam M.K."/>
            <person name="Roy D.K."/>
            <person name="Haider R."/>
            <person name="Moosa M.M."/>
            <person name="Elias S.M."/>
            <person name="Hasan A.M."/>
            <person name="Jahan S."/>
            <person name="Shafiuddin M."/>
            <person name="Mahmood N."/>
            <person name="Shommy N.S."/>
        </authorList>
    </citation>
    <scope>NUCLEOTIDE SEQUENCE [LARGE SCALE GENOMIC DNA]</scope>
    <source>
        <strain evidence="3">cv. O-4</strain>
    </source>
</reference>
<dbReference type="EMBL" id="AWUE01023219">
    <property type="protein sequence ID" value="OMO54566.1"/>
    <property type="molecule type" value="Genomic_DNA"/>
</dbReference>
<accession>A0A1R3G938</accession>
<evidence type="ECO:0000256" key="1">
    <source>
        <dbReference type="SAM" id="MobiDB-lite"/>
    </source>
</evidence>
<gene>
    <name evidence="2" type="ORF">COLO4_36414</name>
</gene>
<sequence>MASSPYTPNHAQLTWKPKVVILNLASPQGKIPYIFEITNLRKSREDDEVSFEDYDCPESPRFPSTP</sequence>
<proteinExistence type="predicted"/>
<feature type="region of interest" description="Disordered" evidence="1">
    <location>
        <begin position="44"/>
        <end position="66"/>
    </location>
</feature>
<feature type="compositionally biased region" description="Acidic residues" evidence="1">
    <location>
        <begin position="46"/>
        <end position="56"/>
    </location>
</feature>
<evidence type="ECO:0000313" key="3">
    <source>
        <dbReference type="Proteomes" id="UP000187203"/>
    </source>
</evidence>
<protein>
    <submittedName>
        <fullName evidence="2">Uncharacterized protein</fullName>
    </submittedName>
</protein>
<evidence type="ECO:0000313" key="2">
    <source>
        <dbReference type="EMBL" id="OMO54566.1"/>
    </source>
</evidence>
<dbReference type="Proteomes" id="UP000187203">
    <property type="component" value="Unassembled WGS sequence"/>
</dbReference>
<comment type="caution">
    <text evidence="2">The sequence shown here is derived from an EMBL/GenBank/DDBJ whole genome shotgun (WGS) entry which is preliminary data.</text>
</comment>
<organism evidence="2 3">
    <name type="scientific">Corchorus olitorius</name>
    <dbReference type="NCBI Taxonomy" id="93759"/>
    <lineage>
        <taxon>Eukaryota</taxon>
        <taxon>Viridiplantae</taxon>
        <taxon>Streptophyta</taxon>
        <taxon>Embryophyta</taxon>
        <taxon>Tracheophyta</taxon>
        <taxon>Spermatophyta</taxon>
        <taxon>Magnoliopsida</taxon>
        <taxon>eudicotyledons</taxon>
        <taxon>Gunneridae</taxon>
        <taxon>Pentapetalae</taxon>
        <taxon>rosids</taxon>
        <taxon>malvids</taxon>
        <taxon>Malvales</taxon>
        <taxon>Malvaceae</taxon>
        <taxon>Grewioideae</taxon>
        <taxon>Apeibeae</taxon>
        <taxon>Corchorus</taxon>
    </lineage>
</organism>